<sequence>MGASVSSVLIILINVLRGTTKPSFTKITTRSAVAPWNDPALRPSRSLARWLLARWESIVDVPRQGGLVLEAAPSRGITAMSASDWPSMPCFTLIIQHLPAIPPMAPWATHMGWRSIRPLVREAFNNVGRPLTSEHRSLELASRTTKRPSFLQRSPEYTSTLCRLVLVEASRTCHRLAEDSRALGKTLWLLYAENVLADSPFEAACGPDGPSSLRKNQYFSEIKETDIYENSPTDERYVNLAASGGIATMTPSIGDVKSQKIWTEILEVEDPENEDGYTVVQSKKRRRGSGAPGITAAQSNSAGIKNLNIKSKLEAIEQLNTDPEKIEAIVKFLTPWSITEVRIFIGPLCSTFFDLLNTSRLKICTSLRNSQKRQEILLGLR</sequence>
<keyword evidence="3" id="KW-1185">Reference proteome</keyword>
<name>A0ABY6L5K3_9ARAC</name>
<dbReference type="Proteomes" id="UP001235939">
    <property type="component" value="Chromosome 12"/>
</dbReference>
<evidence type="ECO:0000313" key="3">
    <source>
        <dbReference type="Proteomes" id="UP001235939"/>
    </source>
</evidence>
<organism evidence="2 3">
    <name type="scientific">Cordylochernes scorpioides</name>
    <dbReference type="NCBI Taxonomy" id="51811"/>
    <lineage>
        <taxon>Eukaryota</taxon>
        <taxon>Metazoa</taxon>
        <taxon>Ecdysozoa</taxon>
        <taxon>Arthropoda</taxon>
        <taxon>Chelicerata</taxon>
        <taxon>Arachnida</taxon>
        <taxon>Pseudoscorpiones</taxon>
        <taxon>Cheliferoidea</taxon>
        <taxon>Chernetidae</taxon>
        <taxon>Cordylochernes</taxon>
    </lineage>
</organism>
<proteinExistence type="predicted"/>
<evidence type="ECO:0000256" key="1">
    <source>
        <dbReference type="SAM" id="SignalP"/>
    </source>
</evidence>
<dbReference type="EMBL" id="CP092874">
    <property type="protein sequence ID" value="UYV75193.1"/>
    <property type="molecule type" value="Genomic_DNA"/>
</dbReference>
<feature type="chain" id="PRO_5046368818" evidence="1">
    <location>
        <begin position="19"/>
        <end position="381"/>
    </location>
</feature>
<accession>A0ABY6L5K3</accession>
<evidence type="ECO:0000313" key="2">
    <source>
        <dbReference type="EMBL" id="UYV75193.1"/>
    </source>
</evidence>
<protein>
    <submittedName>
        <fullName evidence="2">Uncharacterized protein</fullName>
    </submittedName>
</protein>
<gene>
    <name evidence="2" type="ORF">LAZ67_12002829</name>
</gene>
<reference evidence="2 3" key="1">
    <citation type="submission" date="2022-01" db="EMBL/GenBank/DDBJ databases">
        <title>A chromosomal length assembly of Cordylochernes scorpioides.</title>
        <authorList>
            <person name="Zeh D."/>
            <person name="Zeh J."/>
        </authorList>
    </citation>
    <scope>NUCLEOTIDE SEQUENCE [LARGE SCALE GENOMIC DNA]</scope>
    <source>
        <strain evidence="2">IN4F17</strain>
        <tissue evidence="2">Whole Body</tissue>
    </source>
</reference>
<keyword evidence="1" id="KW-0732">Signal</keyword>
<feature type="signal peptide" evidence="1">
    <location>
        <begin position="1"/>
        <end position="18"/>
    </location>
</feature>